<dbReference type="GO" id="GO:0016491">
    <property type="term" value="F:oxidoreductase activity"/>
    <property type="evidence" value="ECO:0007669"/>
    <property type="project" value="UniProtKB-KW"/>
</dbReference>
<feature type="domain" description="FAD-dependent oxidoreductase 2 FAD-binding" evidence="6">
    <location>
        <begin position="78"/>
        <end position="535"/>
    </location>
</feature>
<dbReference type="InterPro" id="IPR050315">
    <property type="entry name" value="FAD-oxidoreductase_2"/>
</dbReference>
<keyword evidence="2" id="KW-0285">Flavoprotein</keyword>
<dbReference type="InterPro" id="IPR003953">
    <property type="entry name" value="FAD-dep_OxRdtase_2_FAD-bd"/>
</dbReference>
<dbReference type="InterPro" id="IPR027477">
    <property type="entry name" value="Succ_DH/fumarate_Rdtase_cat_sf"/>
</dbReference>
<dbReference type="Gene3D" id="3.50.50.60">
    <property type="entry name" value="FAD/NAD(P)-binding domain"/>
    <property type="match status" value="2"/>
</dbReference>
<accession>A0ABZ3J6J9</accession>
<dbReference type="InterPro" id="IPR006311">
    <property type="entry name" value="TAT_signal"/>
</dbReference>
<dbReference type="PROSITE" id="PS51318">
    <property type="entry name" value="TAT"/>
    <property type="match status" value="1"/>
</dbReference>
<proteinExistence type="predicted"/>
<evidence type="ECO:0000256" key="2">
    <source>
        <dbReference type="ARBA" id="ARBA00022630"/>
    </source>
</evidence>
<evidence type="ECO:0000256" key="5">
    <source>
        <dbReference type="SAM" id="MobiDB-lite"/>
    </source>
</evidence>
<dbReference type="Gene3D" id="3.90.700.10">
    <property type="entry name" value="Succinate dehydrogenase/fumarate reductase flavoprotein, catalytic domain"/>
    <property type="match status" value="1"/>
</dbReference>
<sequence length="568" mass="62176">MEKDPNKQKGISRRGFLKSGALAVVGSSFLLSACGKGKNEKQEDANAGKKTAANQEPSFLKAPAPIKDSDIKETVEADVVVVGAGMAGLCAAISAAQEGAKVVVIEKTQSVNFRSYDYGAINAKVQKEVDIEINPLDVTREIMKFASYKADQKVVQQFVDNSGKVNDWLLDLALQVGCKIKHIHKKEELVAPVSTLPTFPTLTFVLEPPEEAISKIQQGIYGGRATIAVAYTLLTNAEKAGVTIRYKTPAEQLVRQDNKGRVTGVIGKAEDGKYIKFNAKKGVILCAGDYGHDEEMLKYYVPTSDSITKISYPGKYNTGDGQKMGMWIGAAIDEGPHCAMYFDKAFVADPKVNPDSLVRQPWLGVNMKGERYGNEDLPFSYLSNQVRQQPGKSKWNIWDSKWPEEGPKFRQTACKEMLTIEHHNPKVIEEYIAKGLVKKADTIEQLAELTNLPAEPLKKTIARYNELAKKGVDEDFGKPSLFMTTIEKPPFYAANIGTSMLVTLGGLQINDNMQVLDTEKNVIPGLYAAGNNSGCFYGADYPNFIPGNSHGRAYTFGYLSGKNASKLG</sequence>
<dbReference type="EC" id="1.3.99.33" evidence="7"/>
<protein>
    <submittedName>
        <fullName evidence="7">Urocanate reductase</fullName>
        <ecNumber evidence="7">1.3.99.33</ecNumber>
    </submittedName>
</protein>
<keyword evidence="4 7" id="KW-0560">Oxidoreductase</keyword>
<evidence type="ECO:0000259" key="6">
    <source>
        <dbReference type="Pfam" id="PF00890"/>
    </source>
</evidence>
<dbReference type="PANTHER" id="PTHR43400">
    <property type="entry name" value="FUMARATE REDUCTASE"/>
    <property type="match status" value="1"/>
</dbReference>
<dbReference type="Proteomes" id="UP000216052">
    <property type="component" value="Chromosome"/>
</dbReference>
<dbReference type="InterPro" id="IPR036188">
    <property type="entry name" value="FAD/NAD-bd_sf"/>
</dbReference>
<feature type="region of interest" description="Disordered" evidence="5">
    <location>
        <begin position="38"/>
        <end position="59"/>
    </location>
</feature>
<keyword evidence="8" id="KW-1185">Reference proteome</keyword>
<dbReference type="SUPFAM" id="SSF56425">
    <property type="entry name" value="Succinate dehydrogenase/fumarate reductase flavoprotein, catalytic domain"/>
    <property type="match status" value="1"/>
</dbReference>
<name>A0ABZ3J6J9_SPOA4</name>
<dbReference type="PANTHER" id="PTHR43400:SF10">
    <property type="entry name" value="3-OXOSTEROID 1-DEHYDROGENASE"/>
    <property type="match status" value="1"/>
</dbReference>
<evidence type="ECO:0000256" key="3">
    <source>
        <dbReference type="ARBA" id="ARBA00022827"/>
    </source>
</evidence>
<evidence type="ECO:0000313" key="8">
    <source>
        <dbReference type="Proteomes" id="UP000216052"/>
    </source>
</evidence>
<dbReference type="PROSITE" id="PS51257">
    <property type="entry name" value="PROKAR_LIPOPROTEIN"/>
    <property type="match status" value="1"/>
</dbReference>
<gene>
    <name evidence="7" type="primary">urdA</name>
    <name evidence="7" type="ORF">SPACI_038500</name>
</gene>
<organism evidence="7 8">
    <name type="scientific">Sporomusa acidovorans (strain ATCC 49682 / DSM 3132 / Mol)</name>
    <dbReference type="NCBI Taxonomy" id="1123286"/>
    <lineage>
        <taxon>Bacteria</taxon>
        <taxon>Bacillati</taxon>
        <taxon>Bacillota</taxon>
        <taxon>Negativicutes</taxon>
        <taxon>Selenomonadales</taxon>
        <taxon>Sporomusaceae</taxon>
        <taxon>Sporomusa</taxon>
    </lineage>
</organism>
<evidence type="ECO:0000313" key="7">
    <source>
        <dbReference type="EMBL" id="XFO73743.1"/>
    </source>
</evidence>
<reference evidence="7" key="1">
    <citation type="submission" date="2024-05" db="EMBL/GenBank/DDBJ databases">
        <title>Isolation and characterization of Sporomusa carbonis sp. nov., a carboxydotrophic hydrogenogen in the genus of Sporomusa isolated from a charcoal burning pile.</title>
        <authorList>
            <person name="Boeer T."/>
            <person name="Rosenbaum F."/>
            <person name="Eysell L."/>
            <person name="Mueller V."/>
            <person name="Daniel R."/>
            <person name="Poehlein A."/>
        </authorList>
    </citation>
    <scope>NUCLEOTIDE SEQUENCE [LARGE SCALE GENOMIC DNA]</scope>
    <source>
        <strain evidence="7">DSM 3132</strain>
    </source>
</reference>
<dbReference type="Pfam" id="PF00890">
    <property type="entry name" value="FAD_binding_2"/>
    <property type="match status" value="1"/>
</dbReference>
<feature type="compositionally biased region" description="Basic and acidic residues" evidence="5">
    <location>
        <begin position="38"/>
        <end position="47"/>
    </location>
</feature>
<dbReference type="EMBL" id="CP155571">
    <property type="protein sequence ID" value="XFO73743.1"/>
    <property type="molecule type" value="Genomic_DNA"/>
</dbReference>
<keyword evidence="3" id="KW-0274">FAD</keyword>
<comment type="cofactor">
    <cofactor evidence="1">
        <name>FAD</name>
        <dbReference type="ChEBI" id="CHEBI:57692"/>
    </cofactor>
</comment>
<dbReference type="RefSeq" id="WP_093796071.1">
    <property type="nucleotide sequence ID" value="NZ_CP155571.1"/>
</dbReference>
<dbReference type="SUPFAM" id="SSF51905">
    <property type="entry name" value="FAD/NAD(P)-binding domain"/>
    <property type="match status" value="1"/>
</dbReference>
<evidence type="ECO:0000256" key="4">
    <source>
        <dbReference type="ARBA" id="ARBA00023002"/>
    </source>
</evidence>
<evidence type="ECO:0000256" key="1">
    <source>
        <dbReference type="ARBA" id="ARBA00001974"/>
    </source>
</evidence>